<dbReference type="GO" id="GO:0140662">
    <property type="term" value="F:ATP-dependent protein folding chaperone"/>
    <property type="evidence" value="ECO:0007669"/>
    <property type="project" value="InterPro"/>
</dbReference>
<dbReference type="Pfam" id="PF00012">
    <property type="entry name" value="HSP70"/>
    <property type="match status" value="1"/>
</dbReference>
<keyword evidence="5" id="KW-0472">Membrane</keyword>
<dbReference type="InterPro" id="IPR043129">
    <property type="entry name" value="ATPase_NBD"/>
</dbReference>
<keyword evidence="3" id="KW-0143">Chaperone</keyword>
<keyword evidence="7" id="KW-1185">Reference proteome</keyword>
<dbReference type="CDD" id="cd10170">
    <property type="entry name" value="ASKHA_NBD_HSP70"/>
    <property type="match status" value="1"/>
</dbReference>
<dbReference type="PANTHER" id="PTHR42749">
    <property type="entry name" value="CELL SHAPE-DETERMINING PROTEIN MREB"/>
    <property type="match status" value="1"/>
</dbReference>
<evidence type="ECO:0000256" key="2">
    <source>
        <dbReference type="ARBA" id="ARBA00022840"/>
    </source>
</evidence>
<dbReference type="Gene3D" id="3.30.420.40">
    <property type="match status" value="2"/>
</dbReference>
<evidence type="ECO:0000256" key="4">
    <source>
        <dbReference type="SAM" id="MobiDB-lite"/>
    </source>
</evidence>
<evidence type="ECO:0008006" key="8">
    <source>
        <dbReference type="Google" id="ProtNLM"/>
    </source>
</evidence>
<evidence type="ECO:0000256" key="1">
    <source>
        <dbReference type="ARBA" id="ARBA00022741"/>
    </source>
</evidence>
<dbReference type="KEGG" id="msto:MSTO_00930"/>
<feature type="compositionally biased region" description="Low complexity" evidence="4">
    <location>
        <begin position="496"/>
        <end position="510"/>
    </location>
</feature>
<name>A0A7I7Q0R7_9MYCO</name>
<dbReference type="Gene3D" id="3.90.640.10">
    <property type="entry name" value="Actin, Chain A, domain 4"/>
    <property type="match status" value="1"/>
</dbReference>
<dbReference type="Proteomes" id="UP000467130">
    <property type="component" value="Chromosome"/>
</dbReference>
<dbReference type="AlphaFoldDB" id="A0A7I7Q0R7"/>
<proteinExistence type="predicted"/>
<feature type="compositionally biased region" description="Pro residues" evidence="4">
    <location>
        <begin position="561"/>
        <end position="588"/>
    </location>
</feature>
<feature type="compositionally biased region" description="Low complexity" evidence="4">
    <location>
        <begin position="518"/>
        <end position="560"/>
    </location>
</feature>
<evidence type="ECO:0000256" key="5">
    <source>
        <dbReference type="SAM" id="Phobius"/>
    </source>
</evidence>
<accession>A0A7I7Q0R7</accession>
<feature type="region of interest" description="Disordered" evidence="4">
    <location>
        <begin position="485"/>
        <end position="588"/>
    </location>
</feature>
<evidence type="ECO:0000256" key="3">
    <source>
        <dbReference type="ARBA" id="ARBA00023186"/>
    </source>
</evidence>
<dbReference type="RefSeq" id="WP_163788063.1">
    <property type="nucleotide sequence ID" value="NZ_AP022587.1"/>
</dbReference>
<dbReference type="SUPFAM" id="SSF53067">
    <property type="entry name" value="Actin-like ATPase domain"/>
    <property type="match status" value="1"/>
</dbReference>
<sequence length="609" mass="61314">MSDGATPALGLSIGATNFAAVTADHGITRKPVITLFRERLPEIGVPGENPRLDQPGLVITDFVDRVGDPIGIVAADGTVHRSEVLAADGLRALAYAATNGGGLPENVAVTHPAHWASTSVDALGSALSRVPEWANRDRPLTLIPDAAATLFAARANPGIPARGTVAVCDFGGSGSSITLMDAAGDYQPLAPTARHLDFSGDLIDQALLTVVLANLPSADSFDPSGTSAIGPLSRLRTGCRTAKEQLSSSTVATLAEGLPGIPGEIRLTRNELDDAIRTSLTGFMAALDETLARNGVRDLVAVVSVGGGANIPAVTTMLSGHLRVPVVTMPRPQLAPAIGGALRATRGPGETSATRLTPAASRATATAVAAAAAAAPLAVEERKSVLTHASEPISSLMPALAWSEAGDESQVMPAVGGQIPNHAGGSGYTSARPALNFDQPSVPPRREKKSPIVPWSRLPGMFIISTAVAVLLVGIALAMALSDDKPAPTPNSGVKTTPATAPPANGATAQPAPPSQAPPTGQAATPAPAAVPDQPAPAAVDTPPPAAVDTPAPAAVDTPVPAAPPPVEAPAPPPVPQIPAPAPRVPPIPAIPPIPRIPGISLPIPGFGQ</sequence>
<dbReference type="GO" id="GO:0005524">
    <property type="term" value="F:ATP binding"/>
    <property type="evidence" value="ECO:0007669"/>
    <property type="project" value="UniProtKB-KW"/>
</dbReference>
<keyword evidence="5" id="KW-1133">Transmembrane helix</keyword>
<gene>
    <name evidence="6" type="ORF">MSTO_00930</name>
</gene>
<dbReference type="InterPro" id="IPR013126">
    <property type="entry name" value="Hsp_70_fam"/>
</dbReference>
<evidence type="ECO:0000313" key="7">
    <source>
        <dbReference type="Proteomes" id="UP000467130"/>
    </source>
</evidence>
<keyword evidence="5" id="KW-0812">Transmembrane</keyword>
<keyword evidence="1" id="KW-0547">Nucleotide-binding</keyword>
<dbReference type="PANTHER" id="PTHR42749:SF1">
    <property type="entry name" value="CELL SHAPE-DETERMINING PROTEIN MREB"/>
    <property type="match status" value="1"/>
</dbReference>
<organism evidence="6 7">
    <name type="scientific">Mycobacterium stomatepiae</name>
    <dbReference type="NCBI Taxonomy" id="470076"/>
    <lineage>
        <taxon>Bacteria</taxon>
        <taxon>Bacillati</taxon>
        <taxon>Actinomycetota</taxon>
        <taxon>Actinomycetes</taxon>
        <taxon>Mycobacteriales</taxon>
        <taxon>Mycobacteriaceae</taxon>
        <taxon>Mycobacterium</taxon>
        <taxon>Mycobacterium simiae complex</taxon>
    </lineage>
</organism>
<keyword evidence="2" id="KW-0067">ATP-binding</keyword>
<protein>
    <recommendedName>
        <fullName evidence="8">Molecular chaperone</fullName>
    </recommendedName>
</protein>
<feature type="transmembrane region" description="Helical" evidence="5">
    <location>
        <begin position="458"/>
        <end position="481"/>
    </location>
</feature>
<feature type="region of interest" description="Disordered" evidence="4">
    <location>
        <begin position="419"/>
        <end position="452"/>
    </location>
</feature>
<reference evidence="6 7" key="1">
    <citation type="journal article" date="2019" name="Emerg. Microbes Infect.">
        <title>Comprehensive subspecies identification of 175 nontuberculous mycobacteria species based on 7547 genomic profiles.</title>
        <authorList>
            <person name="Matsumoto Y."/>
            <person name="Kinjo T."/>
            <person name="Motooka D."/>
            <person name="Nabeya D."/>
            <person name="Jung N."/>
            <person name="Uechi K."/>
            <person name="Horii T."/>
            <person name="Iida T."/>
            <person name="Fujita J."/>
            <person name="Nakamura S."/>
        </authorList>
    </citation>
    <scope>NUCLEOTIDE SEQUENCE [LARGE SCALE GENOMIC DNA]</scope>
    <source>
        <strain evidence="6 7">JCM 17783</strain>
    </source>
</reference>
<evidence type="ECO:0000313" key="6">
    <source>
        <dbReference type="EMBL" id="BBY19888.1"/>
    </source>
</evidence>
<dbReference type="EMBL" id="AP022587">
    <property type="protein sequence ID" value="BBY19888.1"/>
    <property type="molecule type" value="Genomic_DNA"/>
</dbReference>